<evidence type="ECO:0000256" key="2">
    <source>
        <dbReference type="SAM" id="SignalP"/>
    </source>
</evidence>
<dbReference type="CDD" id="cd13578">
    <property type="entry name" value="PBP2_Bug27"/>
    <property type="match status" value="1"/>
</dbReference>
<dbReference type="SUPFAM" id="SSF53850">
    <property type="entry name" value="Periplasmic binding protein-like II"/>
    <property type="match status" value="1"/>
</dbReference>
<dbReference type="Pfam" id="PF03401">
    <property type="entry name" value="TctC"/>
    <property type="match status" value="1"/>
</dbReference>
<evidence type="ECO:0000313" key="4">
    <source>
        <dbReference type="Proteomes" id="UP000214603"/>
    </source>
</evidence>
<dbReference type="InterPro" id="IPR042100">
    <property type="entry name" value="Bug_dom1"/>
</dbReference>
<proteinExistence type="inferred from homology"/>
<dbReference type="PANTHER" id="PTHR42928">
    <property type="entry name" value="TRICARBOXYLATE-BINDING PROTEIN"/>
    <property type="match status" value="1"/>
</dbReference>
<dbReference type="PIRSF" id="PIRSF017082">
    <property type="entry name" value="YflP"/>
    <property type="match status" value="1"/>
</dbReference>
<dbReference type="PANTHER" id="PTHR42928:SF5">
    <property type="entry name" value="BLR1237 PROTEIN"/>
    <property type="match status" value="1"/>
</dbReference>
<dbReference type="AlphaFoldDB" id="A0A225MGJ5"/>
<dbReference type="RefSeq" id="WP_088603535.1">
    <property type="nucleotide sequence ID" value="NZ_NJIH01000006.1"/>
</dbReference>
<feature type="signal peptide" evidence="2">
    <location>
        <begin position="1"/>
        <end position="22"/>
    </location>
</feature>
<feature type="chain" id="PRO_5012330146" description="ABC transporter substrate-binding protein" evidence="2">
    <location>
        <begin position="23"/>
        <end position="326"/>
    </location>
</feature>
<keyword evidence="4" id="KW-1185">Reference proteome</keyword>
<evidence type="ECO:0008006" key="5">
    <source>
        <dbReference type="Google" id="ProtNLM"/>
    </source>
</evidence>
<dbReference type="Gene3D" id="3.40.190.10">
    <property type="entry name" value="Periplasmic binding protein-like II"/>
    <property type="match status" value="1"/>
</dbReference>
<keyword evidence="2" id="KW-0732">Signal</keyword>
<dbReference type="InterPro" id="IPR005064">
    <property type="entry name" value="BUG"/>
</dbReference>
<protein>
    <recommendedName>
        <fullName evidence="5">ABC transporter substrate-binding protein</fullName>
    </recommendedName>
</protein>
<dbReference type="Gene3D" id="3.40.190.150">
    <property type="entry name" value="Bordetella uptake gene, domain 1"/>
    <property type="match status" value="1"/>
</dbReference>
<name>A0A225MGJ5_9BURK</name>
<comment type="caution">
    <text evidence="3">The sequence shown here is derived from an EMBL/GenBank/DDBJ whole genome shotgun (WGS) entry which is preliminary data.</text>
</comment>
<gene>
    <name evidence="3" type="ORF">CEY11_11535</name>
</gene>
<dbReference type="Proteomes" id="UP000214603">
    <property type="component" value="Unassembled WGS sequence"/>
</dbReference>
<evidence type="ECO:0000313" key="3">
    <source>
        <dbReference type="EMBL" id="OWT60278.1"/>
    </source>
</evidence>
<evidence type="ECO:0000256" key="1">
    <source>
        <dbReference type="ARBA" id="ARBA00006987"/>
    </source>
</evidence>
<sequence>MKRRSFIMGGAAALAMPAAVWAAARTYPSRPVRLIVPFAPGQGSDVLARAIGKRLYALWKQPVIVENRAGANGTLAVNEVLKSGADGYTLLLTSNSPIVINPSIYKHLSYNVQKDLKPVTLLSTTAVGLMVHPAFPARDIHELIQVMKRAPGKYSYGSIGVGSTSHLAMETFMRATGVRAVHVPYRGSSLAMTDLISGTIQLMFDGLPSSLPHVRSGRIRALAISGAHPSQFLPGVPALGSIGVEGTPDGGWYGLMAAAGVSDAMVRQLNADFAAVMREPEVEAQLPVLAMEAVAPQSPSGFADFIGRQTKYWDGVAHSLGIYRSV</sequence>
<reference evidence="4" key="1">
    <citation type="submission" date="2017-06" db="EMBL/GenBank/DDBJ databases">
        <title>Herbaspirillum phytohormonus sp. nov., isolated from the root nodule of Robinia pseudoacacia in lead-zinc mine.</title>
        <authorList>
            <person name="Fan M."/>
            <person name="Lin Y."/>
        </authorList>
    </citation>
    <scope>NUCLEOTIDE SEQUENCE [LARGE SCALE GENOMIC DNA]</scope>
    <source>
        <strain evidence="4">SC-089</strain>
    </source>
</reference>
<dbReference type="OrthoDB" id="8675012at2"/>
<accession>A0A225MGJ5</accession>
<organism evidence="3 4">
    <name type="scientific">Candidimonas nitroreducens</name>
    <dbReference type="NCBI Taxonomy" id="683354"/>
    <lineage>
        <taxon>Bacteria</taxon>
        <taxon>Pseudomonadati</taxon>
        <taxon>Pseudomonadota</taxon>
        <taxon>Betaproteobacteria</taxon>
        <taxon>Burkholderiales</taxon>
        <taxon>Alcaligenaceae</taxon>
        <taxon>Candidimonas</taxon>
    </lineage>
</organism>
<dbReference type="EMBL" id="NJIH01000006">
    <property type="protein sequence ID" value="OWT60278.1"/>
    <property type="molecule type" value="Genomic_DNA"/>
</dbReference>
<comment type="similarity">
    <text evidence="1">Belongs to the UPF0065 (bug) family.</text>
</comment>